<dbReference type="CDD" id="cd00090">
    <property type="entry name" value="HTH_ARSR"/>
    <property type="match status" value="1"/>
</dbReference>
<proteinExistence type="predicted"/>
<dbReference type="Gene3D" id="1.10.10.10">
    <property type="entry name" value="Winged helix-like DNA-binding domain superfamily/Winged helix DNA-binding domain"/>
    <property type="match status" value="1"/>
</dbReference>
<keyword evidence="6" id="KW-1185">Reference proteome</keyword>
<dbReference type="InterPro" id="IPR036390">
    <property type="entry name" value="WH_DNA-bd_sf"/>
</dbReference>
<dbReference type="Pfam" id="PF01047">
    <property type="entry name" value="MarR"/>
    <property type="match status" value="1"/>
</dbReference>
<dbReference type="OrthoDB" id="8751266at2"/>
<gene>
    <name evidence="5" type="ORF">ABW99_16965</name>
</gene>
<keyword evidence="1" id="KW-0805">Transcription regulation</keyword>
<sequence>MANQTSPQETLSKRITAGMLRLGTALRSHAWEGAAAAGLTPTQGEILTLLLMRNAPMRLGDIARDAALTSATVSEAVSTLENKGLLEKRRDANDGRALALRLTARGKTAARKASQWPDFLVSACDGLSDKEQGQMYRLLVKMIYGMQGRGDIPTQRMCVSCAHFDPAAHARGAAPYHCGYFDIALDDAHLRLDCNGHEIADATTQRKTWRIFSKG</sequence>
<dbReference type="InterPro" id="IPR039422">
    <property type="entry name" value="MarR/SlyA-like"/>
</dbReference>
<dbReference type="InterPro" id="IPR036388">
    <property type="entry name" value="WH-like_DNA-bd_sf"/>
</dbReference>
<evidence type="ECO:0000256" key="1">
    <source>
        <dbReference type="ARBA" id="ARBA00023015"/>
    </source>
</evidence>
<feature type="domain" description="HTH marR-type" evidence="4">
    <location>
        <begin position="8"/>
        <end position="144"/>
    </location>
</feature>
<dbReference type="Proteomes" id="UP000036700">
    <property type="component" value="Chromosome"/>
</dbReference>
<accession>A0A0G3ERE3</accession>
<dbReference type="PROSITE" id="PS50995">
    <property type="entry name" value="HTH_MARR_2"/>
    <property type="match status" value="1"/>
</dbReference>
<dbReference type="RefSeq" id="WP_047215559.1">
    <property type="nucleotide sequence ID" value="NZ_CP011568.3"/>
</dbReference>
<dbReference type="EMBL" id="CP011568">
    <property type="protein sequence ID" value="AKJ69648.1"/>
    <property type="molecule type" value="Genomic_DNA"/>
</dbReference>
<keyword evidence="3" id="KW-0804">Transcription</keyword>
<dbReference type="PATRIC" id="fig|445709.3.peg.3586"/>
<protein>
    <submittedName>
        <fullName evidence="5">MarR family transcriptional regulator</fullName>
    </submittedName>
</protein>
<dbReference type="InterPro" id="IPR023187">
    <property type="entry name" value="Tscrpt_reg_MarR-type_CS"/>
</dbReference>
<dbReference type="SUPFAM" id="SSF46785">
    <property type="entry name" value="Winged helix' DNA-binding domain"/>
    <property type="match status" value="1"/>
</dbReference>
<evidence type="ECO:0000313" key="5">
    <source>
        <dbReference type="EMBL" id="AKJ69648.1"/>
    </source>
</evidence>
<keyword evidence="2" id="KW-0238">DNA-binding</keyword>
<evidence type="ECO:0000256" key="3">
    <source>
        <dbReference type="ARBA" id="ARBA00023163"/>
    </source>
</evidence>
<organism evidence="5 6">
    <name type="scientific">Pandoraea thiooxydans</name>
    <dbReference type="NCBI Taxonomy" id="445709"/>
    <lineage>
        <taxon>Bacteria</taxon>
        <taxon>Pseudomonadati</taxon>
        <taxon>Pseudomonadota</taxon>
        <taxon>Betaproteobacteria</taxon>
        <taxon>Burkholderiales</taxon>
        <taxon>Burkholderiaceae</taxon>
        <taxon>Pandoraea</taxon>
    </lineage>
</organism>
<dbReference type="GO" id="GO:0003677">
    <property type="term" value="F:DNA binding"/>
    <property type="evidence" value="ECO:0007669"/>
    <property type="project" value="UniProtKB-KW"/>
</dbReference>
<dbReference type="GO" id="GO:0006950">
    <property type="term" value="P:response to stress"/>
    <property type="evidence" value="ECO:0007669"/>
    <property type="project" value="TreeGrafter"/>
</dbReference>
<dbReference type="InterPro" id="IPR000835">
    <property type="entry name" value="HTH_MarR-typ"/>
</dbReference>
<dbReference type="SMART" id="SM00347">
    <property type="entry name" value="HTH_MARR"/>
    <property type="match status" value="1"/>
</dbReference>
<dbReference type="KEGG" id="ptx:ABW99_16965"/>
<dbReference type="PRINTS" id="PR00598">
    <property type="entry name" value="HTHMARR"/>
</dbReference>
<evidence type="ECO:0000313" key="6">
    <source>
        <dbReference type="Proteomes" id="UP000036700"/>
    </source>
</evidence>
<dbReference type="InterPro" id="IPR011991">
    <property type="entry name" value="ArsR-like_HTH"/>
</dbReference>
<name>A0A0G3ERE3_9BURK</name>
<dbReference type="PANTHER" id="PTHR33164:SF43">
    <property type="entry name" value="HTH-TYPE TRANSCRIPTIONAL REPRESSOR YETL"/>
    <property type="match status" value="1"/>
</dbReference>
<dbReference type="STRING" id="445709.ABW99_16965"/>
<dbReference type="PANTHER" id="PTHR33164">
    <property type="entry name" value="TRANSCRIPTIONAL REGULATOR, MARR FAMILY"/>
    <property type="match status" value="1"/>
</dbReference>
<dbReference type="AlphaFoldDB" id="A0A0G3ERE3"/>
<reference evidence="6" key="1">
    <citation type="submission" date="2015-06" db="EMBL/GenBank/DDBJ databases">
        <authorList>
            <person name="Lim Y.L."/>
            <person name="Ee R."/>
            <person name="Yong D."/>
            <person name="How K.Y."/>
            <person name="Yin W.F."/>
            <person name="Chan K.G."/>
        </authorList>
    </citation>
    <scope>NUCLEOTIDE SEQUENCE [LARGE SCALE GENOMIC DNA]</scope>
    <source>
        <strain evidence="6">DSM 25325</strain>
    </source>
</reference>
<dbReference type="GO" id="GO:0003700">
    <property type="term" value="F:DNA-binding transcription factor activity"/>
    <property type="evidence" value="ECO:0007669"/>
    <property type="project" value="InterPro"/>
</dbReference>
<evidence type="ECO:0000259" key="4">
    <source>
        <dbReference type="PROSITE" id="PS50995"/>
    </source>
</evidence>
<evidence type="ECO:0000256" key="2">
    <source>
        <dbReference type="ARBA" id="ARBA00023125"/>
    </source>
</evidence>
<dbReference type="PROSITE" id="PS01117">
    <property type="entry name" value="HTH_MARR_1"/>
    <property type="match status" value="1"/>
</dbReference>